<dbReference type="AlphaFoldDB" id="A0A940DKG6"/>
<dbReference type="FunFam" id="2.40.30.170:FF:000010">
    <property type="entry name" value="Efflux RND transporter periplasmic adaptor subunit"/>
    <property type="match status" value="1"/>
</dbReference>
<dbReference type="InterPro" id="IPR058625">
    <property type="entry name" value="MdtA-like_BSH"/>
</dbReference>
<dbReference type="Pfam" id="PF25917">
    <property type="entry name" value="BSH_RND"/>
    <property type="match status" value="1"/>
</dbReference>
<evidence type="ECO:0000256" key="3">
    <source>
        <dbReference type="ARBA" id="ARBA00022448"/>
    </source>
</evidence>
<dbReference type="Proteomes" id="UP000712007">
    <property type="component" value="Unassembled WGS sequence"/>
</dbReference>
<dbReference type="PANTHER" id="PTHR30469">
    <property type="entry name" value="MULTIDRUG RESISTANCE PROTEIN MDTA"/>
    <property type="match status" value="1"/>
</dbReference>
<feature type="domain" description="CusB-like beta-barrel" evidence="7">
    <location>
        <begin position="210"/>
        <end position="286"/>
    </location>
</feature>
<gene>
    <name evidence="9" type="ORF">IAC51_08125</name>
</gene>
<comment type="similarity">
    <text evidence="2">Belongs to the membrane fusion protein (MFP) (TC 8.A.1) family.</text>
</comment>
<accession>A0A940DKG6</accession>
<evidence type="ECO:0000259" key="8">
    <source>
        <dbReference type="Pfam" id="PF25967"/>
    </source>
</evidence>
<feature type="domain" description="Multidrug resistance protein MdtA-like barrel-sandwich hybrid" evidence="6">
    <location>
        <begin position="59"/>
        <end position="197"/>
    </location>
</feature>
<evidence type="ECO:0000313" key="10">
    <source>
        <dbReference type="Proteomes" id="UP000712007"/>
    </source>
</evidence>
<dbReference type="Gene3D" id="2.40.30.170">
    <property type="match status" value="1"/>
</dbReference>
<organism evidence="9 10">
    <name type="scientific">Candidatus Aphodosoma intestinipullorum</name>
    <dbReference type="NCBI Taxonomy" id="2840674"/>
    <lineage>
        <taxon>Bacteria</taxon>
        <taxon>Pseudomonadati</taxon>
        <taxon>Bacteroidota</taxon>
        <taxon>Bacteroidia</taxon>
        <taxon>Bacteroidales</taxon>
        <taxon>Candidatus Aphodosoma</taxon>
    </lineage>
</organism>
<sequence>MGVKGKVIIAVAAVAVAGVAAWLLFRDGGGELEWNTEVIREGSVELNVTATGYVRPVDTVEVGTQVSGEIEHIYVDYNSIVKKGQLLAELDKQTLTEKLNQAMATQESCESALVYAQQCYDRTKQLYEAKAATLADFEQATNTLIQAKSSLTNAETTVREAKVQLSYAEIYAPIDGVVLSRKVQEGQTVAASFETPTMFVIANDLRKMQVEADVDEADIGQVKVGQKVTFTVDAYPTRTFYGEVNQIRLQPKITSNVVTYTVMISASNEEELLYPSMTASVTIVTQREEAAVVPVEAFDFVPDKALTKYVELPEPPADIKGKEPPAELPDGVKTVWVRRDGKISPHPVEVSINNGVNAIIKRGLAVGDTVVLSVREKEKGGRDMPGNNPFMPKPPKRK</sequence>
<comment type="caution">
    <text evidence="9">The sequence shown here is derived from an EMBL/GenBank/DDBJ whole genome shotgun (WGS) entry which is preliminary data.</text>
</comment>
<reference evidence="9" key="1">
    <citation type="submission" date="2020-10" db="EMBL/GenBank/DDBJ databases">
        <authorList>
            <person name="Gilroy R."/>
        </authorList>
    </citation>
    <scope>NUCLEOTIDE SEQUENCE</scope>
    <source>
        <strain evidence="9">3924</strain>
    </source>
</reference>
<dbReference type="Gene3D" id="2.40.50.100">
    <property type="match status" value="1"/>
</dbReference>
<dbReference type="GO" id="GO:1990281">
    <property type="term" value="C:efflux pump complex"/>
    <property type="evidence" value="ECO:0007669"/>
    <property type="project" value="TreeGrafter"/>
</dbReference>
<evidence type="ECO:0000313" key="9">
    <source>
        <dbReference type="EMBL" id="MBO8440599.1"/>
    </source>
</evidence>
<dbReference type="Pfam" id="PF25954">
    <property type="entry name" value="Beta-barrel_RND_2"/>
    <property type="match status" value="1"/>
</dbReference>
<dbReference type="InterPro" id="IPR006143">
    <property type="entry name" value="RND_pump_MFP"/>
</dbReference>
<dbReference type="GO" id="GO:0015562">
    <property type="term" value="F:efflux transmembrane transporter activity"/>
    <property type="evidence" value="ECO:0007669"/>
    <property type="project" value="TreeGrafter"/>
</dbReference>
<dbReference type="InterPro" id="IPR058792">
    <property type="entry name" value="Beta-barrel_RND_2"/>
</dbReference>
<dbReference type="EMBL" id="JADIMV010000138">
    <property type="protein sequence ID" value="MBO8440599.1"/>
    <property type="molecule type" value="Genomic_DNA"/>
</dbReference>
<evidence type="ECO:0000259" key="6">
    <source>
        <dbReference type="Pfam" id="PF25917"/>
    </source>
</evidence>
<evidence type="ECO:0000256" key="2">
    <source>
        <dbReference type="ARBA" id="ARBA00009477"/>
    </source>
</evidence>
<dbReference type="Gene3D" id="1.10.287.470">
    <property type="entry name" value="Helix hairpin bin"/>
    <property type="match status" value="1"/>
</dbReference>
<keyword evidence="5" id="KW-0472">Membrane</keyword>
<feature type="domain" description="Multidrug resistance protein MdtA-like C-terminal permuted SH3" evidence="8">
    <location>
        <begin position="331"/>
        <end position="373"/>
    </location>
</feature>
<evidence type="ECO:0000256" key="4">
    <source>
        <dbReference type="SAM" id="MobiDB-lite"/>
    </source>
</evidence>
<evidence type="ECO:0000256" key="5">
    <source>
        <dbReference type="SAM" id="Phobius"/>
    </source>
</evidence>
<dbReference type="PANTHER" id="PTHR30469:SF33">
    <property type="entry name" value="SLR1207 PROTEIN"/>
    <property type="match status" value="1"/>
</dbReference>
<keyword evidence="5" id="KW-1133">Transmembrane helix</keyword>
<dbReference type="InterPro" id="IPR058627">
    <property type="entry name" value="MdtA-like_C"/>
</dbReference>
<comment type="subcellular location">
    <subcellularLocation>
        <location evidence="1">Cell envelope</location>
    </subcellularLocation>
</comment>
<dbReference type="NCBIfam" id="TIGR01730">
    <property type="entry name" value="RND_mfp"/>
    <property type="match status" value="1"/>
</dbReference>
<dbReference type="Pfam" id="PF25967">
    <property type="entry name" value="RND-MFP_C"/>
    <property type="match status" value="1"/>
</dbReference>
<evidence type="ECO:0000256" key="1">
    <source>
        <dbReference type="ARBA" id="ARBA00004196"/>
    </source>
</evidence>
<evidence type="ECO:0000259" key="7">
    <source>
        <dbReference type="Pfam" id="PF25954"/>
    </source>
</evidence>
<proteinExistence type="inferred from homology"/>
<feature type="transmembrane region" description="Helical" evidence="5">
    <location>
        <begin position="7"/>
        <end position="25"/>
    </location>
</feature>
<name>A0A940DKG6_9BACT</name>
<dbReference type="SUPFAM" id="SSF111369">
    <property type="entry name" value="HlyD-like secretion proteins"/>
    <property type="match status" value="1"/>
</dbReference>
<keyword evidence="5" id="KW-0812">Transmembrane</keyword>
<protein>
    <submittedName>
        <fullName evidence="9">Efflux RND transporter periplasmic adaptor subunit</fullName>
    </submittedName>
</protein>
<feature type="region of interest" description="Disordered" evidence="4">
    <location>
        <begin position="376"/>
        <end position="398"/>
    </location>
</feature>
<reference evidence="9" key="2">
    <citation type="journal article" date="2021" name="PeerJ">
        <title>Extensive microbial diversity within the chicken gut microbiome revealed by metagenomics and culture.</title>
        <authorList>
            <person name="Gilroy R."/>
            <person name="Ravi A."/>
            <person name="Getino M."/>
            <person name="Pursley I."/>
            <person name="Horton D.L."/>
            <person name="Alikhan N.F."/>
            <person name="Baker D."/>
            <person name="Gharbi K."/>
            <person name="Hall N."/>
            <person name="Watson M."/>
            <person name="Adriaenssens E.M."/>
            <person name="Foster-Nyarko E."/>
            <person name="Jarju S."/>
            <person name="Secka A."/>
            <person name="Antonio M."/>
            <person name="Oren A."/>
            <person name="Chaudhuri R.R."/>
            <person name="La Ragione R."/>
            <person name="Hildebrand F."/>
            <person name="Pallen M.J."/>
        </authorList>
    </citation>
    <scope>NUCLEOTIDE SEQUENCE</scope>
    <source>
        <strain evidence="9">3924</strain>
    </source>
</reference>
<keyword evidence="3" id="KW-0813">Transport</keyword>